<dbReference type="GO" id="GO:0006302">
    <property type="term" value="P:double-strand break repair"/>
    <property type="evidence" value="ECO:0007669"/>
    <property type="project" value="TreeGrafter"/>
</dbReference>
<reference evidence="5 6" key="1">
    <citation type="submission" date="2014-07" db="EMBL/GenBank/DDBJ databases">
        <title>Genome of Chryseobacterium luteum DSM 18605.</title>
        <authorList>
            <person name="Stropko S.J."/>
            <person name="Pipes S.E."/>
            <person name="Newman J.D."/>
        </authorList>
    </citation>
    <scope>NUCLEOTIDE SEQUENCE [LARGE SCALE GENOMIC DNA]</scope>
    <source>
        <strain evidence="5 6">DSM 18605</strain>
    </source>
</reference>
<protein>
    <submittedName>
        <fullName evidence="5">Recombinase RecO</fullName>
    </submittedName>
</protein>
<accession>A0A085ZUB5</accession>
<dbReference type="NCBIfam" id="TIGR00613">
    <property type="entry name" value="reco"/>
    <property type="match status" value="1"/>
</dbReference>
<keyword evidence="1" id="KW-0227">DNA damage</keyword>
<comment type="caution">
    <text evidence="5">The sequence shown here is derived from an EMBL/GenBank/DDBJ whole genome shotgun (WGS) entry which is preliminary data.</text>
</comment>
<dbReference type="EMBL" id="JPRO01000004">
    <property type="protein sequence ID" value="KFF08029.1"/>
    <property type="molecule type" value="Genomic_DNA"/>
</dbReference>
<dbReference type="Gene3D" id="2.40.50.140">
    <property type="entry name" value="Nucleic acid-binding proteins"/>
    <property type="match status" value="1"/>
</dbReference>
<dbReference type="AlphaFoldDB" id="A0A085ZUB5"/>
<evidence type="ECO:0000256" key="2">
    <source>
        <dbReference type="ARBA" id="ARBA00023172"/>
    </source>
</evidence>
<proteinExistence type="predicted"/>
<dbReference type="InterPro" id="IPR012340">
    <property type="entry name" value="NA-bd_OB-fold"/>
</dbReference>
<name>A0A085ZUB5_9FLAO</name>
<evidence type="ECO:0000259" key="4">
    <source>
        <dbReference type="Pfam" id="PF11967"/>
    </source>
</evidence>
<dbReference type="InterPro" id="IPR003717">
    <property type="entry name" value="RecO"/>
</dbReference>
<keyword evidence="6" id="KW-1185">Reference proteome</keyword>
<evidence type="ECO:0000256" key="1">
    <source>
        <dbReference type="ARBA" id="ARBA00022763"/>
    </source>
</evidence>
<feature type="domain" description="DNA replication/recombination mediator RecO N-terminal" evidence="4">
    <location>
        <begin position="3"/>
        <end position="77"/>
    </location>
</feature>
<evidence type="ECO:0000256" key="3">
    <source>
        <dbReference type="ARBA" id="ARBA00023204"/>
    </source>
</evidence>
<dbReference type="GO" id="GO:0043590">
    <property type="term" value="C:bacterial nucleoid"/>
    <property type="evidence" value="ECO:0007669"/>
    <property type="project" value="TreeGrafter"/>
</dbReference>
<dbReference type="eggNOG" id="COG1381">
    <property type="taxonomic scope" value="Bacteria"/>
</dbReference>
<keyword evidence="3" id="KW-0234">DNA repair</keyword>
<dbReference type="STRING" id="421531.IX38_07675"/>
<keyword evidence="2" id="KW-0233">DNA recombination</keyword>
<gene>
    <name evidence="5" type="ORF">IX38_07675</name>
</gene>
<dbReference type="SUPFAM" id="SSF50249">
    <property type="entry name" value="Nucleic acid-binding proteins"/>
    <property type="match status" value="1"/>
</dbReference>
<dbReference type="OrthoDB" id="9789152at2"/>
<dbReference type="GO" id="GO:0006310">
    <property type="term" value="P:DNA recombination"/>
    <property type="evidence" value="ECO:0007669"/>
    <property type="project" value="UniProtKB-KW"/>
</dbReference>
<evidence type="ECO:0000313" key="5">
    <source>
        <dbReference type="EMBL" id="KFF08029.1"/>
    </source>
</evidence>
<dbReference type="Proteomes" id="UP000028703">
    <property type="component" value="Unassembled WGS sequence"/>
</dbReference>
<dbReference type="PANTHER" id="PTHR33991">
    <property type="entry name" value="DNA REPAIR PROTEIN RECO"/>
    <property type="match status" value="1"/>
</dbReference>
<dbReference type="RefSeq" id="WP_034703414.1">
    <property type="nucleotide sequence ID" value="NZ_JPRO01000004.1"/>
</dbReference>
<dbReference type="InterPro" id="IPR022572">
    <property type="entry name" value="DNA_rep/recomb_RecO_N"/>
</dbReference>
<evidence type="ECO:0000313" key="6">
    <source>
        <dbReference type="Proteomes" id="UP000028703"/>
    </source>
</evidence>
<dbReference type="PANTHER" id="PTHR33991:SF1">
    <property type="entry name" value="DNA REPAIR PROTEIN RECO"/>
    <property type="match status" value="1"/>
</dbReference>
<sequence>MNSQNGFLLSFIKYGENDAVLHCFTEEDGFQTYFLKGIYSKRNKKKALLQPLNLLNFTVNPAKGNGIPLVSGFELVKDHDMYMDIKANTVIFFISDFLNQVLRHENKNSGLFFSIDEFVNELANKNYQCHLLFLITVLKIQGVAPLIHTGKYLDPETGTFSEVPAHQLFSDEISHIWKTALSSENLYTTRIHSSQRKDFLDSILVYYHYHITDFKIPASLEVIQQIFE</sequence>
<organism evidence="5 6">
    <name type="scientific">Chryseobacterium luteum</name>
    <dbReference type="NCBI Taxonomy" id="421531"/>
    <lineage>
        <taxon>Bacteria</taxon>
        <taxon>Pseudomonadati</taxon>
        <taxon>Bacteroidota</taxon>
        <taxon>Flavobacteriia</taxon>
        <taxon>Flavobacteriales</taxon>
        <taxon>Weeksellaceae</taxon>
        <taxon>Chryseobacterium group</taxon>
        <taxon>Chryseobacterium</taxon>
    </lineage>
</organism>
<dbReference type="Pfam" id="PF11967">
    <property type="entry name" value="RecO_N"/>
    <property type="match status" value="1"/>
</dbReference>